<comment type="caution">
    <text evidence="1">The sequence shown here is derived from an EMBL/GenBank/DDBJ whole genome shotgun (WGS) entry which is preliminary data.</text>
</comment>
<gene>
    <name evidence="1" type="ORF">WDZ17_12865</name>
</gene>
<sequence>MTKTSDATWDEVVEAAVEVLRGARVALTIEQDDELMDELDGGVSTPEEAREAARRAVARVEVERARAVAAKVVGEALGHRLAPGLRCAA</sequence>
<keyword evidence="2" id="KW-1185">Reference proteome</keyword>
<evidence type="ECO:0000313" key="1">
    <source>
        <dbReference type="EMBL" id="MEJ5946183.1"/>
    </source>
</evidence>
<organism evidence="1 2">
    <name type="scientific">Pseudokineococcus basanitobsidens</name>
    <dbReference type="NCBI Taxonomy" id="1926649"/>
    <lineage>
        <taxon>Bacteria</taxon>
        <taxon>Bacillati</taxon>
        <taxon>Actinomycetota</taxon>
        <taxon>Actinomycetes</taxon>
        <taxon>Kineosporiales</taxon>
        <taxon>Kineosporiaceae</taxon>
        <taxon>Pseudokineococcus</taxon>
    </lineage>
</organism>
<dbReference type="RefSeq" id="WP_339575565.1">
    <property type="nucleotide sequence ID" value="NZ_JBBIAA010000017.1"/>
</dbReference>
<accession>A0ABU8RMD6</accession>
<reference evidence="1 2" key="1">
    <citation type="journal article" date="2017" name="Int. J. Syst. Evol. Microbiol.">
        <title>Pseudokineococcus basanitobsidens sp. nov., isolated from volcanic rock.</title>
        <authorList>
            <person name="Lee D.W."/>
            <person name="Park M.Y."/>
            <person name="Kim J.J."/>
            <person name="Kim B.S."/>
        </authorList>
    </citation>
    <scope>NUCLEOTIDE SEQUENCE [LARGE SCALE GENOMIC DNA]</scope>
    <source>
        <strain evidence="1 2">DSM 103726</strain>
    </source>
</reference>
<name>A0ABU8RMD6_9ACTN</name>
<dbReference type="EMBL" id="JBBIAA010000017">
    <property type="protein sequence ID" value="MEJ5946183.1"/>
    <property type="molecule type" value="Genomic_DNA"/>
</dbReference>
<protein>
    <submittedName>
        <fullName evidence="1">Uncharacterized protein</fullName>
    </submittedName>
</protein>
<evidence type="ECO:0000313" key="2">
    <source>
        <dbReference type="Proteomes" id="UP001387100"/>
    </source>
</evidence>
<dbReference type="Proteomes" id="UP001387100">
    <property type="component" value="Unassembled WGS sequence"/>
</dbReference>
<proteinExistence type="predicted"/>